<dbReference type="InterPro" id="IPR044878">
    <property type="entry name" value="UbiA_sf"/>
</dbReference>
<feature type="transmembrane region" description="Helical" evidence="5">
    <location>
        <begin position="414"/>
        <end position="432"/>
    </location>
</feature>
<keyword evidence="2 5" id="KW-0812">Transmembrane</keyword>
<dbReference type="PANTHER" id="PTHR11048">
    <property type="entry name" value="PRENYLTRANSFERASES"/>
    <property type="match status" value="1"/>
</dbReference>
<evidence type="ECO:0000256" key="5">
    <source>
        <dbReference type="SAM" id="Phobius"/>
    </source>
</evidence>
<dbReference type="EMBL" id="CP032152">
    <property type="protein sequence ID" value="AXY67989.1"/>
    <property type="molecule type" value="Genomic_DNA"/>
</dbReference>
<protein>
    <submittedName>
        <fullName evidence="6">UbiA family prenyltransferase</fullName>
    </submittedName>
</protein>
<dbReference type="AlphaFoldDB" id="A0A3B7MBH7"/>
<dbReference type="RefSeq" id="WP_181494402.1">
    <property type="nucleotide sequence ID" value="NZ_CP032152.1"/>
</dbReference>
<keyword evidence="4 5" id="KW-0472">Membrane</keyword>
<dbReference type="Pfam" id="PF01040">
    <property type="entry name" value="UbiA"/>
    <property type="match status" value="1"/>
</dbReference>
<keyword evidence="3 5" id="KW-1133">Transmembrane helix</keyword>
<gene>
    <name evidence="6" type="ORF">D3A95_07295</name>
</gene>
<feature type="transmembrane region" description="Helical" evidence="5">
    <location>
        <begin position="453"/>
        <end position="469"/>
    </location>
</feature>
<evidence type="ECO:0000256" key="1">
    <source>
        <dbReference type="ARBA" id="ARBA00004141"/>
    </source>
</evidence>
<dbReference type="Gene3D" id="1.10.357.140">
    <property type="entry name" value="UbiA prenyltransferase"/>
    <property type="match status" value="1"/>
</dbReference>
<evidence type="ECO:0000256" key="3">
    <source>
        <dbReference type="ARBA" id="ARBA00022989"/>
    </source>
</evidence>
<feature type="transmembrane region" description="Helical" evidence="5">
    <location>
        <begin position="214"/>
        <end position="234"/>
    </location>
</feature>
<feature type="transmembrane region" description="Helical" evidence="5">
    <location>
        <begin position="381"/>
        <end position="402"/>
    </location>
</feature>
<sequence length="470" mass="52611">MNGLYLVVDLDQTLLKTDILFECFWFSWRQAPQTWLSIHSWKLATLKRHLATTCQLDVATLPYNPEVIQYIQTWKAAGGKAALATATDQLLAEKVATHLGLFDAVYGSNGQVNLKGTTKAQFLLEQFGEKQFIYIGDSEADLPVWAVAAKAITVNAPLWLRKKVEQLNPHVEHLGSAKRSIQPYLQEIRPHQWVKNSLVFVPMLAGHQFNLPTFGISLVAAVAFSLTASSVYVLNDLLDLQADRAHPRKRHRPFAAGNIPLAHGMGLILILLSVGMAIATTISWSFLGMLLAYYGLTTAYSFYLKRRIIIDICTLAGLYTIRIFAGAVATGISLSVWLLAFSIFFFFCLATVKRQAELVDHRHRKQLKASGRGYHIDDLPIISMMAIGAGYVSILVLALYINSPQVQLLYTRPQVLWGICGVLLYWITRTIMLTHRGLMHYDPIVYAIKDRQSQICFLICLVCFILGGIL</sequence>
<dbReference type="InterPro" id="IPR039653">
    <property type="entry name" value="Prenyltransferase"/>
</dbReference>
<accession>A0A3B7MBH7</accession>
<evidence type="ECO:0000313" key="7">
    <source>
        <dbReference type="Proteomes" id="UP000261812"/>
    </source>
</evidence>
<dbReference type="InterPro" id="IPR023214">
    <property type="entry name" value="HAD_sf"/>
</dbReference>
<proteinExistence type="predicted"/>
<dbReference type="NCBIfam" id="NF006088">
    <property type="entry name" value="PRK08238.1"/>
    <property type="match status" value="1"/>
</dbReference>
<dbReference type="InterPro" id="IPR036412">
    <property type="entry name" value="HAD-like_sf"/>
</dbReference>
<dbReference type="InterPro" id="IPR000537">
    <property type="entry name" value="UbiA_prenyltransferase"/>
</dbReference>
<dbReference type="GO" id="GO:0005886">
    <property type="term" value="C:plasma membrane"/>
    <property type="evidence" value="ECO:0007669"/>
    <property type="project" value="TreeGrafter"/>
</dbReference>
<feature type="transmembrane region" description="Helical" evidence="5">
    <location>
        <begin position="254"/>
        <end position="272"/>
    </location>
</feature>
<evidence type="ECO:0000313" key="6">
    <source>
        <dbReference type="EMBL" id="AXY67989.1"/>
    </source>
</evidence>
<feature type="transmembrane region" description="Helical" evidence="5">
    <location>
        <begin position="334"/>
        <end position="352"/>
    </location>
</feature>
<keyword evidence="7" id="KW-1185">Reference proteome</keyword>
<dbReference type="GO" id="GO:0016765">
    <property type="term" value="F:transferase activity, transferring alkyl or aryl (other than methyl) groups"/>
    <property type="evidence" value="ECO:0007669"/>
    <property type="project" value="InterPro"/>
</dbReference>
<dbReference type="KEGG" id="tsq:D3A95_07295"/>
<reference evidence="7" key="1">
    <citation type="submission" date="2018-09" db="EMBL/GenBank/DDBJ databases">
        <title>Complete genome sequence of thermophilic cyanobacteria strain Thermosynechococcus elongatus PKUAC-SCTE542.</title>
        <authorList>
            <person name="Liang Y."/>
            <person name="Tang J."/>
            <person name="Daroch M."/>
        </authorList>
    </citation>
    <scope>NUCLEOTIDE SEQUENCE [LARGE SCALE GENOMIC DNA]</scope>
    <source>
        <strain evidence="7">E542</strain>
    </source>
</reference>
<dbReference type="Pfam" id="PF12710">
    <property type="entry name" value="HAD"/>
    <property type="match status" value="1"/>
</dbReference>
<dbReference type="CDD" id="cd13963">
    <property type="entry name" value="PT_UbiA_2"/>
    <property type="match status" value="1"/>
</dbReference>
<keyword evidence="6" id="KW-0808">Transferase</keyword>
<dbReference type="PANTHER" id="PTHR11048:SF5">
    <property type="entry name" value="DECAPRENYL-PHOSPHATE PHOSPHORIBOSYLTRANSFERASE"/>
    <property type="match status" value="1"/>
</dbReference>
<dbReference type="Proteomes" id="UP000261812">
    <property type="component" value="Chromosome"/>
</dbReference>
<dbReference type="GO" id="GO:0009247">
    <property type="term" value="P:glycolipid biosynthetic process"/>
    <property type="evidence" value="ECO:0007669"/>
    <property type="project" value="TreeGrafter"/>
</dbReference>
<comment type="subcellular location">
    <subcellularLocation>
        <location evidence="1">Membrane</location>
        <topology evidence="1">Multi-pass membrane protein</topology>
    </subcellularLocation>
</comment>
<dbReference type="Gene3D" id="3.40.50.1000">
    <property type="entry name" value="HAD superfamily/HAD-like"/>
    <property type="match status" value="1"/>
</dbReference>
<evidence type="ECO:0000256" key="2">
    <source>
        <dbReference type="ARBA" id="ARBA00022692"/>
    </source>
</evidence>
<feature type="transmembrane region" description="Helical" evidence="5">
    <location>
        <begin position="278"/>
        <end position="296"/>
    </location>
</feature>
<evidence type="ECO:0000256" key="4">
    <source>
        <dbReference type="ARBA" id="ARBA00023136"/>
    </source>
</evidence>
<name>A0A3B7MBH7_9CYAN</name>
<organism evidence="6 7">
    <name type="scientific">Thermosynechococcus sichuanensis E542</name>
    <dbReference type="NCBI Taxonomy" id="2016101"/>
    <lineage>
        <taxon>Bacteria</taxon>
        <taxon>Bacillati</taxon>
        <taxon>Cyanobacteriota</taxon>
        <taxon>Cyanophyceae</taxon>
        <taxon>Acaryochloridales</taxon>
        <taxon>Thermosynechococcaceae</taxon>
        <taxon>Thermosynechococcus</taxon>
        <taxon>Thermosynechococcus sichuanensis</taxon>
    </lineage>
</organism>
<dbReference type="SUPFAM" id="SSF56784">
    <property type="entry name" value="HAD-like"/>
    <property type="match status" value="1"/>
</dbReference>